<evidence type="ECO:0000313" key="4">
    <source>
        <dbReference type="Proteomes" id="UP000325690"/>
    </source>
</evidence>
<dbReference type="GO" id="GO:0005829">
    <property type="term" value="C:cytosol"/>
    <property type="evidence" value="ECO:0007669"/>
    <property type="project" value="TreeGrafter"/>
</dbReference>
<dbReference type="SMART" id="SM00490">
    <property type="entry name" value="HELICc"/>
    <property type="match status" value="1"/>
</dbReference>
<comment type="caution">
    <text evidence="3">The sequence shown here is derived from an EMBL/GenBank/DDBJ whole genome shotgun (WGS) entry which is preliminary data.</text>
</comment>
<dbReference type="SMART" id="SM00487">
    <property type="entry name" value="DEXDc"/>
    <property type="match status" value="1"/>
</dbReference>
<name>A0A5N5VAW6_MYCPH</name>
<dbReference type="PROSITE" id="PS51194">
    <property type="entry name" value="HELICASE_CTER"/>
    <property type="match status" value="1"/>
</dbReference>
<dbReference type="Pfam" id="PF04851">
    <property type="entry name" value="ResIII"/>
    <property type="match status" value="1"/>
</dbReference>
<dbReference type="GO" id="GO:0016787">
    <property type="term" value="F:hydrolase activity"/>
    <property type="evidence" value="ECO:0007669"/>
    <property type="project" value="InterPro"/>
</dbReference>
<dbReference type="AlphaFoldDB" id="A0A5N5VAW6"/>
<dbReference type="InterPro" id="IPR027417">
    <property type="entry name" value="P-loop_NTPase"/>
</dbReference>
<dbReference type="InterPro" id="IPR006935">
    <property type="entry name" value="Helicase/UvrB_N"/>
</dbReference>
<dbReference type="EMBL" id="ANBP01000006">
    <property type="protein sequence ID" value="KAB7757800.1"/>
    <property type="molecule type" value="Genomic_DNA"/>
</dbReference>
<dbReference type="GO" id="GO:0003677">
    <property type="term" value="F:DNA binding"/>
    <property type="evidence" value="ECO:0007669"/>
    <property type="project" value="InterPro"/>
</dbReference>
<protein>
    <recommendedName>
        <fullName evidence="5">DEAD/DEAH box helicase</fullName>
    </recommendedName>
</protein>
<dbReference type="Proteomes" id="UP000325690">
    <property type="component" value="Unassembled WGS sequence"/>
</dbReference>
<dbReference type="RefSeq" id="WP_061492385.1">
    <property type="nucleotide sequence ID" value="NZ_ANBO01000042.1"/>
</dbReference>
<feature type="domain" description="Helicase C-terminal" evidence="2">
    <location>
        <begin position="419"/>
        <end position="564"/>
    </location>
</feature>
<accession>A0A5N5VAW6</accession>
<dbReference type="GO" id="GO:0005524">
    <property type="term" value="F:ATP binding"/>
    <property type="evidence" value="ECO:0007669"/>
    <property type="project" value="InterPro"/>
</dbReference>
<evidence type="ECO:0000313" key="3">
    <source>
        <dbReference type="EMBL" id="KAB7757800.1"/>
    </source>
</evidence>
<gene>
    <name evidence="3" type="ORF">MPHL21000_06295</name>
</gene>
<evidence type="ECO:0008006" key="5">
    <source>
        <dbReference type="Google" id="ProtNLM"/>
    </source>
</evidence>
<evidence type="ECO:0000259" key="1">
    <source>
        <dbReference type="PROSITE" id="PS51192"/>
    </source>
</evidence>
<keyword evidence="4" id="KW-1185">Reference proteome</keyword>
<dbReference type="Pfam" id="PF00271">
    <property type="entry name" value="Helicase_C"/>
    <property type="match status" value="1"/>
</dbReference>
<dbReference type="SUPFAM" id="SSF52540">
    <property type="entry name" value="P-loop containing nucleoside triphosphate hydrolases"/>
    <property type="match status" value="1"/>
</dbReference>
<feature type="domain" description="Helicase ATP-binding" evidence="1">
    <location>
        <begin position="164"/>
        <end position="348"/>
    </location>
</feature>
<dbReference type="InterPro" id="IPR014001">
    <property type="entry name" value="Helicase_ATP-bd"/>
</dbReference>
<sequence length="564" mass="63050">MSADEARDALARLSKNSRGLPLESIIAGAESEGTTQAPLVLDDDELIPLLVDVAGVDLLRDRELRWLIAYNAGPDRLRRLHEYPSAIRGKHTLKSRADAVARRKWHPGGAWPAFFVRTMRFPTVYAGWRGTVSQPDSIDVEPCVSLPALTDFQDELRARLMEVLDRSAGGNRAILTLPTGAGKTRTAVEALLTWRHKQPDRPIILWIAQSEELCEQAVQSFREVWFDLGHHNREVREAITIGRFWGHHDVSPTACDVVVASIQKLHTAVRGDSQTSMEELEALGAHTGAIVIDEAHRALAPSYGQVLQALGINFRLKHNRSALIGLTATPRRTSEAETVKLRRRFLNNVLYTPSLGADPVQMLRGQGILAYVDYETLDYDAEPIELSTNPTYAHYYEAFEDIHGDVLRRLGEERSRNRRLLERLLDLKQDWPVLLFACSTQHAQAMTSLLQRRGRTAACVLAGTRPATRRATIERFRAGEVSFLCNYGVLTTGFDAPSVRCVVVARPTASPILYEQMVGRGMRGPEFGGTDRCLVIDVQDNVQWRSRPVNVDFASLEADMRNPE</sequence>
<evidence type="ECO:0000259" key="2">
    <source>
        <dbReference type="PROSITE" id="PS51194"/>
    </source>
</evidence>
<dbReference type="PANTHER" id="PTHR47396">
    <property type="entry name" value="TYPE I RESTRICTION ENZYME ECOKI R PROTEIN"/>
    <property type="match status" value="1"/>
</dbReference>
<reference evidence="3 4" key="1">
    <citation type="submission" date="2012-10" db="EMBL/GenBank/DDBJ databases">
        <title>The draft sequence of the Mycobacterium pheli genome.</title>
        <authorList>
            <person name="Pettersson B.M.F."/>
            <person name="Das S."/>
            <person name="Dasgupta S."/>
            <person name="Bhattacharya A."/>
            <person name="Kirsebom L.A."/>
        </authorList>
    </citation>
    <scope>NUCLEOTIDE SEQUENCE [LARGE SCALE GENOMIC DNA]</scope>
    <source>
        <strain evidence="3 4">CCUG 21000</strain>
    </source>
</reference>
<organism evidence="3 4">
    <name type="scientific">Mycolicibacterium phlei DSM 43239 = CCUG 21000</name>
    <dbReference type="NCBI Taxonomy" id="1226750"/>
    <lineage>
        <taxon>Bacteria</taxon>
        <taxon>Bacillati</taxon>
        <taxon>Actinomycetota</taxon>
        <taxon>Actinomycetes</taxon>
        <taxon>Mycobacteriales</taxon>
        <taxon>Mycobacteriaceae</taxon>
        <taxon>Mycolicibacterium</taxon>
    </lineage>
</organism>
<dbReference type="Gene3D" id="3.40.50.300">
    <property type="entry name" value="P-loop containing nucleotide triphosphate hydrolases"/>
    <property type="match status" value="2"/>
</dbReference>
<dbReference type="PANTHER" id="PTHR47396:SF1">
    <property type="entry name" value="ATP-DEPENDENT HELICASE IRC3-RELATED"/>
    <property type="match status" value="1"/>
</dbReference>
<dbReference type="InterPro" id="IPR001650">
    <property type="entry name" value="Helicase_C-like"/>
</dbReference>
<dbReference type="InterPro" id="IPR050742">
    <property type="entry name" value="Helicase_Restrict-Modif_Enz"/>
</dbReference>
<dbReference type="PROSITE" id="PS51192">
    <property type="entry name" value="HELICASE_ATP_BIND_1"/>
    <property type="match status" value="1"/>
</dbReference>
<dbReference type="GeneID" id="74301470"/>
<proteinExistence type="predicted"/>